<keyword evidence="4" id="KW-0547">Nucleotide-binding</keyword>
<evidence type="ECO:0000256" key="8">
    <source>
        <dbReference type="ARBA" id="ARBA00022967"/>
    </source>
</evidence>
<evidence type="ECO:0000256" key="1">
    <source>
        <dbReference type="ARBA" id="ARBA00022448"/>
    </source>
</evidence>
<sequence length="255" mass="27400">MSEPLVSVKSVSVSLGGNPVLSDVSLTLTAGRITTLIGPNGAGKSTLARLVLGLIPADTGTISRRKGLRVGYMPQQIKIDDSLPLTVDRFLWLAASGPTAARREALQRAGVAHLRRRAVQRLSGGEMQRVLLARALLRKPDLLVLDEPAQGVDVAGQNALYGLLREVRDELGCAILLVSHDLHLVMAATDEVICLQRHVCCSGTPESVSRDPAYHELFGPGAGTPNLALYTHDHDHDHDLHGNAHHHHEGPCNHD</sequence>
<keyword evidence="9" id="KW-0406">Ion transport</keyword>
<evidence type="ECO:0000256" key="11">
    <source>
        <dbReference type="SAM" id="MobiDB-lite"/>
    </source>
</evidence>
<dbReference type="OrthoDB" id="9780942at2"/>
<dbReference type="InterPro" id="IPR003593">
    <property type="entry name" value="AAA+_ATPase"/>
</dbReference>
<dbReference type="GO" id="GO:0006829">
    <property type="term" value="P:zinc ion transport"/>
    <property type="evidence" value="ECO:0007669"/>
    <property type="project" value="UniProtKB-KW"/>
</dbReference>
<keyword evidence="2" id="KW-1003">Cell membrane</keyword>
<dbReference type="GO" id="GO:0016887">
    <property type="term" value="F:ATP hydrolysis activity"/>
    <property type="evidence" value="ECO:0007669"/>
    <property type="project" value="InterPro"/>
</dbReference>
<feature type="domain" description="ABC transporter" evidence="12">
    <location>
        <begin position="6"/>
        <end position="221"/>
    </location>
</feature>
<dbReference type="PATRIC" id="fig|1177179.3.peg.2735"/>
<dbReference type="eggNOG" id="COG1121">
    <property type="taxonomic scope" value="Bacteria"/>
</dbReference>
<evidence type="ECO:0000256" key="3">
    <source>
        <dbReference type="ARBA" id="ARBA00022519"/>
    </source>
</evidence>
<evidence type="ECO:0000259" key="12">
    <source>
        <dbReference type="PROSITE" id="PS50893"/>
    </source>
</evidence>
<dbReference type="SMART" id="SM00382">
    <property type="entry name" value="AAA"/>
    <property type="match status" value="1"/>
</dbReference>
<evidence type="ECO:0000256" key="2">
    <source>
        <dbReference type="ARBA" id="ARBA00022475"/>
    </source>
</evidence>
<keyword evidence="3" id="KW-0997">Cell inner membrane</keyword>
<keyword evidence="6" id="KW-0067">ATP-binding</keyword>
<dbReference type="Pfam" id="PF00005">
    <property type="entry name" value="ABC_tran"/>
    <property type="match status" value="1"/>
</dbReference>
<dbReference type="STRING" id="1177179.A11A3_13760"/>
<gene>
    <name evidence="13" type="ORF">A11A3_13760</name>
</gene>
<evidence type="ECO:0000256" key="7">
    <source>
        <dbReference type="ARBA" id="ARBA00022906"/>
    </source>
</evidence>
<name>L0W9L3_9GAMM</name>
<dbReference type="PROSITE" id="PS00211">
    <property type="entry name" value="ABC_TRANSPORTER_1"/>
    <property type="match status" value="1"/>
</dbReference>
<dbReference type="EMBL" id="AMRJ01000026">
    <property type="protein sequence ID" value="EKF73423.1"/>
    <property type="molecule type" value="Genomic_DNA"/>
</dbReference>
<dbReference type="FunFam" id="3.40.50.300:FF:000392">
    <property type="entry name" value="Zinc import ATP-binding protein ZnuC"/>
    <property type="match status" value="1"/>
</dbReference>
<protein>
    <submittedName>
        <fullName evidence="13">Zinc transport protein ATPase</fullName>
    </submittedName>
</protein>
<dbReference type="PANTHER" id="PTHR42734">
    <property type="entry name" value="METAL TRANSPORT SYSTEM ATP-BINDING PROTEIN TM_0124-RELATED"/>
    <property type="match status" value="1"/>
</dbReference>
<keyword evidence="7" id="KW-0864">Zinc transport</keyword>
<dbReference type="InterPro" id="IPR017871">
    <property type="entry name" value="ABC_transporter-like_CS"/>
</dbReference>
<dbReference type="InterPro" id="IPR050153">
    <property type="entry name" value="Metal_Ion_Import_ABC"/>
</dbReference>
<keyword evidence="8" id="KW-1278">Translocase</keyword>
<dbReference type="PROSITE" id="PS50893">
    <property type="entry name" value="ABC_TRANSPORTER_2"/>
    <property type="match status" value="1"/>
</dbReference>
<evidence type="ECO:0000256" key="10">
    <source>
        <dbReference type="ARBA" id="ARBA00023136"/>
    </source>
</evidence>
<dbReference type="GO" id="GO:0005524">
    <property type="term" value="F:ATP binding"/>
    <property type="evidence" value="ECO:0007669"/>
    <property type="project" value="UniProtKB-KW"/>
</dbReference>
<evidence type="ECO:0000256" key="9">
    <source>
        <dbReference type="ARBA" id="ARBA00023065"/>
    </source>
</evidence>
<dbReference type="InterPro" id="IPR003439">
    <property type="entry name" value="ABC_transporter-like_ATP-bd"/>
</dbReference>
<comment type="caution">
    <text evidence="13">The sequence shown here is derived from an EMBL/GenBank/DDBJ whole genome shotgun (WGS) entry which is preliminary data.</text>
</comment>
<organism evidence="13 14">
    <name type="scientific">Alcanivorax hongdengensis A-11-3</name>
    <dbReference type="NCBI Taxonomy" id="1177179"/>
    <lineage>
        <taxon>Bacteria</taxon>
        <taxon>Pseudomonadati</taxon>
        <taxon>Pseudomonadota</taxon>
        <taxon>Gammaproteobacteria</taxon>
        <taxon>Oceanospirillales</taxon>
        <taxon>Alcanivoracaceae</taxon>
        <taxon>Alcanivorax</taxon>
    </lineage>
</organism>
<dbReference type="AlphaFoldDB" id="L0W9L3"/>
<evidence type="ECO:0000313" key="13">
    <source>
        <dbReference type="EMBL" id="EKF73423.1"/>
    </source>
</evidence>
<proteinExistence type="predicted"/>
<reference evidence="13 14" key="1">
    <citation type="journal article" date="2012" name="J. Bacteriol.">
        <title>Genome Sequence of the Alkane-Degrading Bacterium Alcanivorax hongdengensis Type Strain A-11-3.</title>
        <authorList>
            <person name="Lai Q."/>
            <person name="Shao Z."/>
        </authorList>
    </citation>
    <scope>NUCLEOTIDE SEQUENCE [LARGE SCALE GENOMIC DNA]</scope>
    <source>
        <strain evidence="13 14">A-11-3</strain>
    </source>
</reference>
<dbReference type="SUPFAM" id="SSF52540">
    <property type="entry name" value="P-loop containing nucleoside triphosphate hydrolases"/>
    <property type="match status" value="1"/>
</dbReference>
<keyword evidence="14" id="KW-1185">Reference proteome</keyword>
<dbReference type="PANTHER" id="PTHR42734:SF9">
    <property type="entry name" value="ZINC IMPORT ATP-BINDING PROTEIN ZNUC"/>
    <property type="match status" value="1"/>
</dbReference>
<evidence type="ECO:0000313" key="14">
    <source>
        <dbReference type="Proteomes" id="UP000010164"/>
    </source>
</evidence>
<keyword evidence="10" id="KW-0472">Membrane</keyword>
<evidence type="ECO:0000256" key="4">
    <source>
        <dbReference type="ARBA" id="ARBA00022741"/>
    </source>
</evidence>
<keyword evidence="1" id="KW-0813">Transport</keyword>
<dbReference type="Gene3D" id="3.40.50.300">
    <property type="entry name" value="P-loop containing nucleotide triphosphate hydrolases"/>
    <property type="match status" value="1"/>
</dbReference>
<dbReference type="GO" id="GO:0010043">
    <property type="term" value="P:response to zinc ion"/>
    <property type="evidence" value="ECO:0007669"/>
    <property type="project" value="TreeGrafter"/>
</dbReference>
<dbReference type="Proteomes" id="UP000010164">
    <property type="component" value="Unassembled WGS sequence"/>
</dbReference>
<evidence type="ECO:0000256" key="6">
    <source>
        <dbReference type="ARBA" id="ARBA00022840"/>
    </source>
</evidence>
<feature type="region of interest" description="Disordered" evidence="11">
    <location>
        <begin position="235"/>
        <end position="255"/>
    </location>
</feature>
<dbReference type="RefSeq" id="WP_008929922.1">
    <property type="nucleotide sequence ID" value="NZ_AMRJ01000026.1"/>
</dbReference>
<keyword evidence="5" id="KW-0862">Zinc</keyword>
<evidence type="ECO:0000256" key="5">
    <source>
        <dbReference type="ARBA" id="ARBA00022833"/>
    </source>
</evidence>
<dbReference type="InterPro" id="IPR027417">
    <property type="entry name" value="P-loop_NTPase"/>
</dbReference>
<dbReference type="NCBIfam" id="NF007090">
    <property type="entry name" value="PRK09544.1"/>
    <property type="match status" value="1"/>
</dbReference>
<accession>L0W9L3</accession>